<evidence type="ECO:0000256" key="5">
    <source>
        <dbReference type="RuleBase" id="RU361235"/>
    </source>
</evidence>
<dbReference type="GO" id="GO:0016787">
    <property type="term" value="F:hydrolase activity"/>
    <property type="evidence" value="ECO:0007669"/>
    <property type="project" value="UniProtKB-KW"/>
</dbReference>
<evidence type="ECO:0000256" key="4">
    <source>
        <dbReference type="ARBA" id="ARBA00023157"/>
    </source>
</evidence>
<reference evidence="7 8" key="1">
    <citation type="journal article" date="2023" name="bioRxiv">
        <title>Conserved and derived expression patterns and positive selection on dental genes reveal complex evolutionary context of ever-growing rodent molars.</title>
        <authorList>
            <person name="Calamari Z.T."/>
            <person name="Song A."/>
            <person name="Cohen E."/>
            <person name="Akter M."/>
            <person name="Roy R.D."/>
            <person name="Hallikas O."/>
            <person name="Christensen M.M."/>
            <person name="Li P."/>
            <person name="Marangoni P."/>
            <person name="Jernvall J."/>
            <person name="Klein O.D."/>
        </authorList>
    </citation>
    <scope>NUCLEOTIDE SEQUENCE [LARGE SCALE GENOMIC DNA]</scope>
    <source>
        <strain evidence="7">V071</strain>
    </source>
</reference>
<dbReference type="PANTHER" id="PTHR11559">
    <property type="entry name" value="CARBOXYLESTERASE"/>
    <property type="match status" value="1"/>
</dbReference>
<dbReference type="AlphaFoldDB" id="A0AAW0HDG8"/>
<dbReference type="SUPFAM" id="SSF53474">
    <property type="entry name" value="alpha/beta-Hydrolases"/>
    <property type="match status" value="1"/>
</dbReference>
<evidence type="ECO:0000259" key="6">
    <source>
        <dbReference type="Pfam" id="PF00135"/>
    </source>
</evidence>
<dbReference type="EC" id="3.1.1.-" evidence="5"/>
<keyword evidence="8" id="KW-1185">Reference proteome</keyword>
<evidence type="ECO:0000256" key="3">
    <source>
        <dbReference type="ARBA" id="ARBA00022801"/>
    </source>
</evidence>
<dbReference type="InterPro" id="IPR002018">
    <property type="entry name" value="CarbesteraseB"/>
</dbReference>
<dbReference type="PROSITE" id="PS00941">
    <property type="entry name" value="CARBOXYLESTERASE_B_2"/>
    <property type="match status" value="1"/>
</dbReference>
<comment type="caution">
    <text evidence="7">The sequence shown here is derived from an EMBL/GenBank/DDBJ whole genome shotgun (WGS) entry which is preliminary data.</text>
</comment>
<dbReference type="InterPro" id="IPR019826">
    <property type="entry name" value="Carboxylesterase_B_AS"/>
</dbReference>
<feature type="domain" description="Carboxylesterase type B" evidence="6">
    <location>
        <begin position="365"/>
        <end position="519"/>
    </location>
</feature>
<dbReference type="InterPro" id="IPR050309">
    <property type="entry name" value="Type-B_Carboxylest/Lipase"/>
</dbReference>
<dbReference type="Proteomes" id="UP001488838">
    <property type="component" value="Unassembled WGS sequence"/>
</dbReference>
<protein>
    <recommendedName>
        <fullName evidence="5">Carboxylic ester hydrolase</fullName>
        <ecNumber evidence="5">3.1.1.-</ecNumber>
    </recommendedName>
</protein>
<dbReference type="FunFam" id="3.40.50.1820:FF:000011">
    <property type="entry name" value="Carboxylic ester hydrolase"/>
    <property type="match status" value="1"/>
</dbReference>
<evidence type="ECO:0000313" key="8">
    <source>
        <dbReference type="Proteomes" id="UP001488838"/>
    </source>
</evidence>
<keyword evidence="2" id="KW-0732">Signal</keyword>
<dbReference type="EMBL" id="JBBHLL010000563">
    <property type="protein sequence ID" value="KAK7800227.1"/>
    <property type="molecule type" value="Genomic_DNA"/>
</dbReference>
<dbReference type="PROSITE" id="PS00122">
    <property type="entry name" value="CARBOXYLESTERASE_B_1"/>
    <property type="match status" value="1"/>
</dbReference>
<name>A0AAW0HDG8_MYOGA</name>
<dbReference type="SUPFAM" id="SSF52218">
    <property type="entry name" value="Flavoproteins"/>
    <property type="match status" value="1"/>
</dbReference>
<feature type="domain" description="Carboxylesterase type B" evidence="6">
    <location>
        <begin position="40"/>
        <end position="363"/>
    </location>
</feature>
<evidence type="ECO:0000256" key="2">
    <source>
        <dbReference type="ARBA" id="ARBA00022729"/>
    </source>
</evidence>
<dbReference type="InterPro" id="IPR029039">
    <property type="entry name" value="Flavoprotein-like_sf"/>
</dbReference>
<dbReference type="Pfam" id="PF00135">
    <property type="entry name" value="COesterase"/>
    <property type="match status" value="2"/>
</dbReference>
<accession>A0AAW0HDG8</accession>
<evidence type="ECO:0000256" key="1">
    <source>
        <dbReference type="ARBA" id="ARBA00005964"/>
    </source>
</evidence>
<dbReference type="Gene3D" id="3.40.50.360">
    <property type="match status" value="1"/>
</dbReference>
<dbReference type="CDD" id="cd00312">
    <property type="entry name" value="Esterase_lipase"/>
    <property type="match status" value="1"/>
</dbReference>
<keyword evidence="4" id="KW-1015">Disulfide bond</keyword>
<evidence type="ECO:0000313" key="7">
    <source>
        <dbReference type="EMBL" id="KAK7800227.1"/>
    </source>
</evidence>
<dbReference type="InterPro" id="IPR029058">
    <property type="entry name" value="AB_hydrolase_fold"/>
</dbReference>
<keyword evidence="3 5" id="KW-0378">Hydrolase</keyword>
<dbReference type="Gene3D" id="3.40.50.1820">
    <property type="entry name" value="alpha/beta hydrolase"/>
    <property type="match status" value="1"/>
</dbReference>
<comment type="similarity">
    <text evidence="1 5">Belongs to the type-B carboxylesterase/lipase family.</text>
</comment>
<sequence length="671" mass="74965">MPSCKRRAWLIAGACGLLLIAVTCALVFLLRADGEDSAHPIRTTHTGQVQGSLIHLKDTKEGVYIFLGIPFAKPPLRELRFAPPEPPEPWSGVRDGTTYPARCLQNPDAVNSESLAMTKQSVPSISMSEDCLYLNIYTPAHAHEGSKLPVMVWIHGGGLSRGLASNVDGSMLAAKEDMVVVTIQYRLGVLGFFSTGDEHATGNWGYLDQVAALRWVQQNIGHFGGNSDLVTIFGESAGGTSVSSQVVSPMSKGLFHRAIMESGVALLPYLISNTSEVVYTKVAGLSGCETMDSETLVRCLRSKSEEEMLDITKVFQSIPAVVDGVFLPRHPQELLTSVDFHPVPSIIGVNNDEYGWLLPVMLPPECSDLLMEEYMNDTEDAQTLQIQYKEMIADYLFVIPALQVAKSQRSCAPVYFYEFRHVPTYEKDTRPPYVKADHGDEIPFVLGSSRWGIIPDFTEEEELLSRTMMKYWTNFAQHGNPNSEGLPDWPVMDDDEQYLQLNIQPVVDQALKARRLQFWTETLPQKIQELKGSQDNYKEKYPNKKALLSFTTGSSDSMFFLHGIHGDINITLWPLQSGILHFCGFQGLEPQLSYGIGHTPPVFQRQILEGWKKRLETIWEETPLYFPPSSLFDLSFQAGFVLRKEVQEEQKKNKFGLSVGHHLGKSIPDQS</sequence>
<proteinExistence type="inferred from homology"/>
<organism evidence="7 8">
    <name type="scientific">Myodes glareolus</name>
    <name type="common">Bank vole</name>
    <name type="synonym">Clethrionomys glareolus</name>
    <dbReference type="NCBI Taxonomy" id="447135"/>
    <lineage>
        <taxon>Eukaryota</taxon>
        <taxon>Metazoa</taxon>
        <taxon>Chordata</taxon>
        <taxon>Craniata</taxon>
        <taxon>Vertebrata</taxon>
        <taxon>Euteleostomi</taxon>
        <taxon>Mammalia</taxon>
        <taxon>Eutheria</taxon>
        <taxon>Euarchontoglires</taxon>
        <taxon>Glires</taxon>
        <taxon>Rodentia</taxon>
        <taxon>Myomorpha</taxon>
        <taxon>Muroidea</taxon>
        <taxon>Cricetidae</taxon>
        <taxon>Arvicolinae</taxon>
        <taxon>Myodes</taxon>
    </lineage>
</organism>
<dbReference type="InterPro" id="IPR019819">
    <property type="entry name" value="Carboxylesterase_B_CS"/>
</dbReference>
<gene>
    <name evidence="7" type="ORF">U0070_010060</name>
</gene>